<dbReference type="InterPro" id="IPR015867">
    <property type="entry name" value="N-reg_PII/ATP_PRibTrfase_C"/>
</dbReference>
<protein>
    <submittedName>
        <fullName evidence="8">Membrane protein</fullName>
    </submittedName>
</protein>
<keyword evidence="4 6" id="KW-1133">Transmembrane helix</keyword>
<sequence length="292" mass="31561">METVLKSVKEYFLMTVGMMLYSFGWIGCILPVKGTGGGAAGLSLVVCSALEQIGVDIQIGTMVFVLNAILLLVAGFIVGWNFGVKTIFCVVVISLGMNFWQDVLPEGDFLHLERILAVILGGILAGIGIAMCFAQGGSTGGTDIVAMIINRYRTISYGKILIFSDFIIIGSSLLVGFNIDTVIYGYVMTAVVGYTVDMIMAGNQQSSQVLIVTHDYEKMADAIVQNIHRGVTLLDSQGWYTKERSKVVMVVCRKRETATILKFVKTIDPNAFMSVGSVMGVYGKGFQAISKP</sequence>
<dbReference type="GO" id="GO:0005886">
    <property type="term" value="C:plasma membrane"/>
    <property type="evidence" value="ECO:0007669"/>
    <property type="project" value="UniProtKB-SubCell"/>
</dbReference>
<evidence type="ECO:0000256" key="5">
    <source>
        <dbReference type="ARBA" id="ARBA00023136"/>
    </source>
</evidence>
<dbReference type="KEGG" id="ada:A5CPEGH6_13970"/>
<dbReference type="Proteomes" id="UP000319374">
    <property type="component" value="Chromosome"/>
</dbReference>
<feature type="transmembrane region" description="Helical" evidence="6">
    <location>
        <begin position="155"/>
        <end position="177"/>
    </location>
</feature>
<dbReference type="EMBL" id="AP019736">
    <property type="protein sequence ID" value="BBL06759.1"/>
    <property type="molecule type" value="Genomic_DNA"/>
</dbReference>
<feature type="transmembrane region" description="Helical" evidence="6">
    <location>
        <begin position="183"/>
        <end position="201"/>
    </location>
</feature>
<dbReference type="Gene3D" id="3.30.70.120">
    <property type="match status" value="1"/>
</dbReference>
<proteinExistence type="predicted"/>
<name>A0A4Y1X2Q0_9BACT</name>
<feature type="domain" description="DUF2179" evidence="7">
    <location>
        <begin position="229"/>
        <end position="283"/>
    </location>
</feature>
<evidence type="ECO:0000256" key="1">
    <source>
        <dbReference type="ARBA" id="ARBA00004651"/>
    </source>
</evidence>
<evidence type="ECO:0000256" key="3">
    <source>
        <dbReference type="ARBA" id="ARBA00022692"/>
    </source>
</evidence>
<comment type="subcellular location">
    <subcellularLocation>
        <location evidence="1">Cell membrane</location>
        <topology evidence="1">Multi-pass membrane protein</topology>
    </subcellularLocation>
</comment>
<keyword evidence="5 6" id="KW-0472">Membrane</keyword>
<dbReference type="AlphaFoldDB" id="A0A4Y1X2Q0"/>
<evidence type="ECO:0000313" key="8">
    <source>
        <dbReference type="EMBL" id="BBL06759.1"/>
    </source>
</evidence>
<evidence type="ECO:0000259" key="7">
    <source>
        <dbReference type="Pfam" id="PF10035"/>
    </source>
</evidence>
<dbReference type="InterPro" id="IPR051461">
    <property type="entry name" value="UPF0750_membrane"/>
</dbReference>
<dbReference type="PANTHER" id="PTHR33545:SF5">
    <property type="entry name" value="UPF0750 MEMBRANE PROTEIN YITT"/>
    <property type="match status" value="1"/>
</dbReference>
<feature type="transmembrane region" description="Helical" evidence="6">
    <location>
        <begin position="12"/>
        <end position="32"/>
    </location>
</feature>
<keyword evidence="2" id="KW-1003">Cell membrane</keyword>
<dbReference type="InterPro" id="IPR019264">
    <property type="entry name" value="DUF2179"/>
</dbReference>
<gene>
    <name evidence="8" type="ORF">A5CPEGH6_13970</name>
</gene>
<dbReference type="PANTHER" id="PTHR33545">
    <property type="entry name" value="UPF0750 MEMBRANE PROTEIN YITT-RELATED"/>
    <property type="match status" value="1"/>
</dbReference>
<keyword evidence="9" id="KW-1185">Reference proteome</keyword>
<evidence type="ECO:0000256" key="2">
    <source>
        <dbReference type="ARBA" id="ARBA00022475"/>
    </source>
</evidence>
<reference evidence="9" key="1">
    <citation type="submission" date="2019-06" db="EMBL/GenBank/DDBJ databases">
        <title>Alistipes onderdonkii subsp. vulgaris subsp. nov., Alistipes dispar sp. nov. and Alistipes communis sp. nov., isolated from human faeces, and creation of Alistipes onderdonkii subsp. onderdonkii subsp. nov.</title>
        <authorList>
            <person name="Sakamoto M."/>
            <person name="Ikeyama N."/>
            <person name="Ogata Y."/>
            <person name="Suda W."/>
            <person name="Iino T."/>
            <person name="Hattori M."/>
            <person name="Ohkuma M."/>
        </authorList>
    </citation>
    <scope>NUCLEOTIDE SEQUENCE [LARGE SCALE GENOMIC DNA]</scope>
    <source>
        <strain evidence="9">5CPEGH6</strain>
    </source>
</reference>
<feature type="transmembrane region" description="Helical" evidence="6">
    <location>
        <begin position="115"/>
        <end position="134"/>
    </location>
</feature>
<accession>A0A4Y1X2Q0</accession>
<evidence type="ECO:0000256" key="4">
    <source>
        <dbReference type="ARBA" id="ARBA00022989"/>
    </source>
</evidence>
<dbReference type="CDD" id="cd16380">
    <property type="entry name" value="YitT_C"/>
    <property type="match status" value="1"/>
</dbReference>
<dbReference type="Pfam" id="PF10035">
    <property type="entry name" value="DUF2179"/>
    <property type="match status" value="1"/>
</dbReference>
<evidence type="ECO:0000256" key="6">
    <source>
        <dbReference type="SAM" id="Phobius"/>
    </source>
</evidence>
<dbReference type="PIRSF" id="PIRSF006483">
    <property type="entry name" value="Membrane_protein_YitT"/>
    <property type="match status" value="1"/>
</dbReference>
<keyword evidence="3 6" id="KW-0812">Transmembrane</keyword>
<dbReference type="PROSITE" id="PS51257">
    <property type="entry name" value="PROKAR_LIPOPROTEIN"/>
    <property type="match status" value="1"/>
</dbReference>
<dbReference type="Pfam" id="PF02588">
    <property type="entry name" value="YitT_membrane"/>
    <property type="match status" value="1"/>
</dbReference>
<dbReference type="InterPro" id="IPR003740">
    <property type="entry name" value="YitT"/>
</dbReference>
<feature type="transmembrane region" description="Helical" evidence="6">
    <location>
        <begin position="69"/>
        <end position="95"/>
    </location>
</feature>
<evidence type="ECO:0000313" key="9">
    <source>
        <dbReference type="Proteomes" id="UP000319374"/>
    </source>
</evidence>
<organism evidence="8 9">
    <name type="scientific">Alistipes dispar</name>
    <dbReference type="NCBI Taxonomy" id="2585119"/>
    <lineage>
        <taxon>Bacteria</taxon>
        <taxon>Pseudomonadati</taxon>
        <taxon>Bacteroidota</taxon>
        <taxon>Bacteroidia</taxon>
        <taxon>Bacteroidales</taxon>
        <taxon>Rikenellaceae</taxon>
        <taxon>Alistipes</taxon>
    </lineage>
</organism>